<keyword evidence="1" id="KW-0812">Transmembrane</keyword>
<evidence type="ECO:0000313" key="3">
    <source>
        <dbReference type="Proteomes" id="UP001339962"/>
    </source>
</evidence>
<dbReference type="Proteomes" id="UP001339962">
    <property type="component" value="Unassembled WGS sequence"/>
</dbReference>
<feature type="transmembrane region" description="Helical" evidence="1">
    <location>
        <begin position="79"/>
        <end position="95"/>
    </location>
</feature>
<reference evidence="2 3" key="1">
    <citation type="submission" date="2023-03" db="EMBL/GenBank/DDBJ databases">
        <title>Bacillus Genome Sequencing.</title>
        <authorList>
            <person name="Dunlap C."/>
        </authorList>
    </citation>
    <scope>NUCLEOTIDE SEQUENCE [LARGE SCALE GENOMIC DNA]</scope>
    <source>
        <strain evidence="2 3">NRS-38</strain>
    </source>
</reference>
<proteinExistence type="predicted"/>
<comment type="caution">
    <text evidence="2">The sequence shown here is derived from an EMBL/GenBank/DDBJ whole genome shotgun (WGS) entry which is preliminary data.</text>
</comment>
<dbReference type="AlphaFoldDB" id="A0ABD5IYW4"/>
<protein>
    <recommendedName>
        <fullName evidence="4">Flp pilus assembly protein TadB</fullName>
    </recommendedName>
</protein>
<feature type="transmembrane region" description="Helical" evidence="1">
    <location>
        <begin position="249"/>
        <end position="270"/>
    </location>
</feature>
<evidence type="ECO:0000256" key="1">
    <source>
        <dbReference type="SAM" id="Phobius"/>
    </source>
</evidence>
<organism evidence="2 3">
    <name type="scientific">Anoxybacteroides rupiense</name>
    <dbReference type="NCBI Taxonomy" id="311460"/>
    <lineage>
        <taxon>Bacteria</taxon>
        <taxon>Bacillati</taxon>
        <taxon>Bacillota</taxon>
        <taxon>Bacilli</taxon>
        <taxon>Bacillales</taxon>
        <taxon>Anoxybacillaceae</taxon>
        <taxon>Anoxybacteroides</taxon>
    </lineage>
</organism>
<sequence>MKFLLIPILILIFYFIYRELFSKTYLSDYIRGENHKKSKFIVHELTGILMNSQKEKEIQEKLHAAGLEMKPQEFIRMKILYPMVSLTIFILAAFISDNPVIKIGGVLSPLLYFYPDYLLRKRTNRAKIEKRIELPEYLKFMALLLKSHTVAQAIIKAQAFAGPYLKPHAERLALEIESYPGSDRPFKTFAENVDIPEAYTFMIALQQAMKTSKKQSMEILNNQIQMLRALEKENYRYLIQQKPEEINRYGLILLVGMTVYPLVLVVIALSEGFKQI</sequence>
<name>A0ABD5IYW4_9BACL</name>
<keyword evidence="1" id="KW-1133">Transmembrane helix</keyword>
<feature type="transmembrane region" description="Helical" evidence="1">
    <location>
        <begin position="6"/>
        <end position="26"/>
    </location>
</feature>
<evidence type="ECO:0008006" key="4">
    <source>
        <dbReference type="Google" id="ProtNLM"/>
    </source>
</evidence>
<dbReference type="EMBL" id="JARTLI010000027">
    <property type="protein sequence ID" value="MED5052551.1"/>
    <property type="molecule type" value="Genomic_DNA"/>
</dbReference>
<gene>
    <name evidence="2" type="ORF">P9850_12060</name>
</gene>
<accession>A0ABD5IYW4</accession>
<dbReference type="RefSeq" id="WP_328218741.1">
    <property type="nucleotide sequence ID" value="NZ_JARTLI010000027.1"/>
</dbReference>
<feature type="transmembrane region" description="Helical" evidence="1">
    <location>
        <begin position="101"/>
        <end position="119"/>
    </location>
</feature>
<evidence type="ECO:0000313" key="2">
    <source>
        <dbReference type="EMBL" id="MED5052551.1"/>
    </source>
</evidence>
<keyword evidence="1" id="KW-0472">Membrane</keyword>